<accession>A0A4P7VM14</accession>
<dbReference type="OrthoDB" id="6156371at2"/>
<proteinExistence type="predicted"/>
<protein>
    <submittedName>
        <fullName evidence="1">Uncharacterized protein</fullName>
    </submittedName>
</protein>
<sequence length="211" mass="24775">MNVIERFNKAIEFNAANPQFAPIDDEFLGTRINGGFVSDIIDNGNPCRCFVFDNGDHFVFDINEDMLYPAESFPQEWFIHKYLEKIIYDFKEKYTLSLRQVDNEGAIKEPFLFCNKREIELKSNGVVRLLPFRNQKIVYMTNILLPRDLRRQDIGLKLISDIFLVCEKLGYKLRLTEMVESFYNRMVRRGAVVITPYDEVEITSETKLGQF</sequence>
<dbReference type="Proteomes" id="UP000297031">
    <property type="component" value="Chromosome"/>
</dbReference>
<reference evidence="1 2" key="1">
    <citation type="submission" date="2019-02" db="EMBL/GenBank/DDBJ databases">
        <title>Isolation and identification of novel species under the genus Muribaculum.</title>
        <authorList>
            <person name="Miyake S."/>
            <person name="Ding Y."/>
            <person name="Low A."/>
            <person name="Soh M."/>
            <person name="Seedorf H."/>
        </authorList>
    </citation>
    <scope>NUCLEOTIDE SEQUENCE [LARGE SCALE GENOMIC DNA]</scope>
    <source>
        <strain evidence="1 2">TLL-A4</strain>
    </source>
</reference>
<name>A0A4P7VM14_9BACT</name>
<dbReference type="EMBL" id="CP039393">
    <property type="protein sequence ID" value="QCD34735.1"/>
    <property type="molecule type" value="Genomic_DNA"/>
</dbReference>
<evidence type="ECO:0000313" key="1">
    <source>
        <dbReference type="EMBL" id="QCD34735.1"/>
    </source>
</evidence>
<dbReference type="AlphaFoldDB" id="A0A4P7VM14"/>
<evidence type="ECO:0000313" key="2">
    <source>
        <dbReference type="Proteomes" id="UP000297031"/>
    </source>
</evidence>
<dbReference type="RefSeq" id="WP_136409692.1">
    <property type="nucleotide sequence ID" value="NZ_CP039393.1"/>
</dbReference>
<gene>
    <name evidence="1" type="ORF">E7746_02010</name>
</gene>
<dbReference type="KEGG" id="mgod:E7746_02010"/>
<keyword evidence="2" id="KW-1185">Reference proteome</keyword>
<organism evidence="1 2">
    <name type="scientific">Muribaculum gordoncarteri</name>
    <dbReference type="NCBI Taxonomy" id="2530390"/>
    <lineage>
        <taxon>Bacteria</taxon>
        <taxon>Pseudomonadati</taxon>
        <taxon>Bacteroidota</taxon>
        <taxon>Bacteroidia</taxon>
        <taxon>Bacteroidales</taxon>
        <taxon>Muribaculaceae</taxon>
        <taxon>Muribaculum</taxon>
    </lineage>
</organism>